<dbReference type="InterPro" id="IPR003374">
    <property type="entry name" value="ApbE-like_sf"/>
</dbReference>
<dbReference type="InterPro" id="IPR024932">
    <property type="entry name" value="ApbE"/>
</dbReference>
<evidence type="ECO:0000256" key="12">
    <source>
        <dbReference type="PIRNR" id="PIRNR006268"/>
    </source>
</evidence>
<accession>A0ABV7HF51</accession>
<dbReference type="SUPFAM" id="SSF143631">
    <property type="entry name" value="ApbE-like"/>
    <property type="match status" value="1"/>
</dbReference>
<dbReference type="Proteomes" id="UP001595476">
    <property type="component" value="Unassembled WGS sequence"/>
</dbReference>
<evidence type="ECO:0000256" key="5">
    <source>
        <dbReference type="ARBA" id="ARBA00022630"/>
    </source>
</evidence>
<dbReference type="GO" id="GO:0016740">
    <property type="term" value="F:transferase activity"/>
    <property type="evidence" value="ECO:0007669"/>
    <property type="project" value="UniProtKB-KW"/>
</dbReference>
<evidence type="ECO:0000256" key="8">
    <source>
        <dbReference type="ARBA" id="ARBA00022827"/>
    </source>
</evidence>
<evidence type="ECO:0000256" key="6">
    <source>
        <dbReference type="ARBA" id="ARBA00022679"/>
    </source>
</evidence>
<comment type="catalytic activity">
    <reaction evidence="11 12">
        <text>L-threonyl-[protein] + FAD = FMN-L-threonyl-[protein] + AMP + H(+)</text>
        <dbReference type="Rhea" id="RHEA:36847"/>
        <dbReference type="Rhea" id="RHEA-COMP:11060"/>
        <dbReference type="Rhea" id="RHEA-COMP:11061"/>
        <dbReference type="ChEBI" id="CHEBI:15378"/>
        <dbReference type="ChEBI" id="CHEBI:30013"/>
        <dbReference type="ChEBI" id="CHEBI:57692"/>
        <dbReference type="ChEBI" id="CHEBI:74257"/>
        <dbReference type="ChEBI" id="CHEBI:456215"/>
        <dbReference type="EC" id="2.7.1.180"/>
    </reaction>
</comment>
<dbReference type="RefSeq" id="WP_386719906.1">
    <property type="nucleotide sequence ID" value="NZ_JBHRSZ010000004.1"/>
</dbReference>
<name>A0ABV7HF51_9GAMM</name>
<keyword evidence="6 12" id="KW-0808">Transferase</keyword>
<proteinExistence type="inferred from homology"/>
<dbReference type="PANTHER" id="PTHR30040:SF2">
    <property type="entry name" value="FAD:PROTEIN FMN TRANSFERASE"/>
    <property type="match status" value="1"/>
</dbReference>
<protein>
    <recommendedName>
        <fullName evidence="4 12">FAD:protein FMN transferase</fullName>
        <ecNumber evidence="3 12">2.7.1.180</ecNumber>
    </recommendedName>
    <alternativeName>
        <fullName evidence="10 12">Flavin transferase</fullName>
    </alternativeName>
</protein>
<dbReference type="EMBL" id="JBHRSZ010000004">
    <property type="protein sequence ID" value="MFC3151336.1"/>
    <property type="molecule type" value="Genomic_DNA"/>
</dbReference>
<dbReference type="PIRSF" id="PIRSF006268">
    <property type="entry name" value="ApbE"/>
    <property type="match status" value="1"/>
</dbReference>
<evidence type="ECO:0000256" key="11">
    <source>
        <dbReference type="ARBA" id="ARBA00048540"/>
    </source>
</evidence>
<keyword evidence="14" id="KW-1185">Reference proteome</keyword>
<sequence length="347" mass="38522">MSQKQILIGFLLLVAILSIGIFNKNSSSTDKAQVKSSYQGRAMGTTYSVVYVLNGKVEEKVVQTRIDQAINLVNDQMSTYKADSNLSIFNQKPAGACYKFPQDTYRVLEMAVEISNVTEGAFDPTVGPLVNLWGFGPDYHESKRPSDEQIRELKSTKVGYQYLTLKEDNVACKEKDIYVDLSAIAKGYAVDLVAEYLDKLGIESYLVEIGGELKAKGIKPNNEYWYIAIENPETELGRSVHKILELQNTGIATSGDYRNYFEVDGKRFSHTIDPQTGMPIKHNLASISVLNPSVAYADAMATAMNVMGPEKALLLAEKQSLAVYLLVKSDKGFEVKSTDAFLQYIIE</sequence>
<evidence type="ECO:0000256" key="1">
    <source>
        <dbReference type="ARBA" id="ARBA00001946"/>
    </source>
</evidence>
<dbReference type="Pfam" id="PF02424">
    <property type="entry name" value="ApbE"/>
    <property type="match status" value="1"/>
</dbReference>
<comment type="cofactor">
    <cofactor evidence="1">
        <name>Mg(2+)</name>
        <dbReference type="ChEBI" id="CHEBI:18420"/>
    </cofactor>
</comment>
<organism evidence="13 14">
    <name type="scientific">Litoribrevibacter euphylliae</name>
    <dbReference type="NCBI Taxonomy" id="1834034"/>
    <lineage>
        <taxon>Bacteria</taxon>
        <taxon>Pseudomonadati</taxon>
        <taxon>Pseudomonadota</taxon>
        <taxon>Gammaproteobacteria</taxon>
        <taxon>Oceanospirillales</taxon>
        <taxon>Oceanospirillaceae</taxon>
        <taxon>Litoribrevibacter</taxon>
    </lineage>
</organism>
<comment type="caution">
    <text evidence="13">The sequence shown here is derived from an EMBL/GenBank/DDBJ whole genome shotgun (WGS) entry which is preliminary data.</text>
</comment>
<evidence type="ECO:0000256" key="4">
    <source>
        <dbReference type="ARBA" id="ARBA00016337"/>
    </source>
</evidence>
<evidence type="ECO:0000256" key="3">
    <source>
        <dbReference type="ARBA" id="ARBA00011955"/>
    </source>
</evidence>
<evidence type="ECO:0000256" key="10">
    <source>
        <dbReference type="ARBA" id="ARBA00031306"/>
    </source>
</evidence>
<comment type="similarity">
    <text evidence="2 12">Belongs to the ApbE family.</text>
</comment>
<dbReference type="Gene3D" id="3.10.520.10">
    <property type="entry name" value="ApbE-like domains"/>
    <property type="match status" value="1"/>
</dbReference>
<evidence type="ECO:0000313" key="13">
    <source>
        <dbReference type="EMBL" id="MFC3151336.1"/>
    </source>
</evidence>
<gene>
    <name evidence="13" type="ORF">ACFOEK_09890</name>
</gene>
<dbReference type="PANTHER" id="PTHR30040">
    <property type="entry name" value="THIAMINE BIOSYNTHESIS LIPOPROTEIN APBE"/>
    <property type="match status" value="1"/>
</dbReference>
<evidence type="ECO:0000313" key="14">
    <source>
        <dbReference type="Proteomes" id="UP001595476"/>
    </source>
</evidence>
<dbReference type="EC" id="2.7.1.180" evidence="3 12"/>
<keyword evidence="7 12" id="KW-0479">Metal-binding</keyword>
<evidence type="ECO:0000256" key="7">
    <source>
        <dbReference type="ARBA" id="ARBA00022723"/>
    </source>
</evidence>
<evidence type="ECO:0000256" key="9">
    <source>
        <dbReference type="ARBA" id="ARBA00022842"/>
    </source>
</evidence>
<evidence type="ECO:0000256" key="2">
    <source>
        <dbReference type="ARBA" id="ARBA00008282"/>
    </source>
</evidence>
<keyword evidence="8 12" id="KW-0274">FAD</keyword>
<keyword evidence="9 12" id="KW-0460">Magnesium</keyword>
<reference evidence="14" key="1">
    <citation type="journal article" date="2019" name="Int. J. Syst. Evol. Microbiol.">
        <title>The Global Catalogue of Microorganisms (GCM) 10K type strain sequencing project: providing services to taxonomists for standard genome sequencing and annotation.</title>
        <authorList>
            <consortium name="The Broad Institute Genomics Platform"/>
            <consortium name="The Broad Institute Genome Sequencing Center for Infectious Disease"/>
            <person name="Wu L."/>
            <person name="Ma J."/>
        </authorList>
    </citation>
    <scope>NUCLEOTIDE SEQUENCE [LARGE SCALE GENOMIC DNA]</scope>
    <source>
        <strain evidence="14">KCTC 52438</strain>
    </source>
</reference>
<keyword evidence="5 12" id="KW-0285">Flavoprotein</keyword>